<dbReference type="InterPro" id="IPR011128">
    <property type="entry name" value="G3P_DH_NAD-dep_N"/>
</dbReference>
<evidence type="ECO:0000256" key="4">
    <source>
        <dbReference type="ARBA" id="ARBA00048683"/>
    </source>
</evidence>
<dbReference type="EMBL" id="JAGTXO010000051">
    <property type="protein sequence ID" value="KAG8458462.1"/>
    <property type="molecule type" value="Genomic_DNA"/>
</dbReference>
<dbReference type="PIRSF" id="PIRSF000114">
    <property type="entry name" value="Glycerol-3-P_dh"/>
    <property type="match status" value="1"/>
</dbReference>
<accession>A0A8J5XD68</accession>
<dbReference type="PROSITE" id="PS00957">
    <property type="entry name" value="NAD_G3PDH"/>
    <property type="match status" value="1"/>
</dbReference>
<evidence type="ECO:0000256" key="10">
    <source>
        <dbReference type="SAM" id="SignalP"/>
    </source>
</evidence>
<dbReference type="Pfam" id="PF01210">
    <property type="entry name" value="NAD_Gly3P_dh_N"/>
    <property type="match status" value="1"/>
</dbReference>
<dbReference type="GO" id="GO:0051287">
    <property type="term" value="F:NAD binding"/>
    <property type="evidence" value="ECO:0007669"/>
    <property type="project" value="UniProtKB-UniRule"/>
</dbReference>
<dbReference type="Pfam" id="PF07479">
    <property type="entry name" value="NAD_Gly3P_dh_C"/>
    <property type="match status" value="1"/>
</dbReference>
<evidence type="ECO:0000259" key="11">
    <source>
        <dbReference type="Pfam" id="PF01210"/>
    </source>
</evidence>
<evidence type="ECO:0000256" key="3">
    <source>
        <dbReference type="ARBA" id="ARBA00023027"/>
    </source>
</evidence>
<dbReference type="InterPro" id="IPR006168">
    <property type="entry name" value="G3P_DH_NAD-dep"/>
</dbReference>
<evidence type="ECO:0000256" key="9">
    <source>
        <dbReference type="RuleBase" id="RU361243"/>
    </source>
</evidence>
<reference evidence="13" key="1">
    <citation type="submission" date="2021-05" db="EMBL/GenBank/DDBJ databases">
        <title>The genome of the haptophyte Pavlova lutheri (Diacronema luteri, Pavlovales) - a model for lipid biosynthesis in eukaryotic algae.</title>
        <authorList>
            <person name="Hulatt C.J."/>
            <person name="Posewitz M.C."/>
        </authorList>
    </citation>
    <scope>NUCLEOTIDE SEQUENCE</scope>
    <source>
        <strain evidence="13">NIVA-4/92</strain>
    </source>
</reference>
<feature type="active site" description="Proton acceptor" evidence="5">
    <location>
        <position position="244"/>
    </location>
</feature>
<dbReference type="SUPFAM" id="SSF48179">
    <property type="entry name" value="6-phosphogluconate dehydrogenase C-terminal domain-like"/>
    <property type="match status" value="1"/>
</dbReference>
<dbReference type="OMA" id="NRMFGNM"/>
<evidence type="ECO:0000256" key="6">
    <source>
        <dbReference type="PIRSR" id="PIRSR000114-2"/>
    </source>
</evidence>
<dbReference type="GO" id="GO:0005975">
    <property type="term" value="P:carbohydrate metabolic process"/>
    <property type="evidence" value="ECO:0007669"/>
    <property type="project" value="InterPro"/>
</dbReference>
<organism evidence="13 14">
    <name type="scientific">Diacronema lutheri</name>
    <name type="common">Unicellular marine alga</name>
    <name type="synonym">Monochrysis lutheri</name>
    <dbReference type="NCBI Taxonomy" id="2081491"/>
    <lineage>
        <taxon>Eukaryota</taxon>
        <taxon>Haptista</taxon>
        <taxon>Haptophyta</taxon>
        <taxon>Pavlovophyceae</taxon>
        <taxon>Pavlovales</taxon>
        <taxon>Pavlovaceae</taxon>
        <taxon>Diacronema</taxon>
    </lineage>
</organism>
<dbReference type="FunFam" id="1.10.1040.10:FF:000004">
    <property type="entry name" value="Glycerol-3-phosphate dehydrogenase [NAD(+)]"/>
    <property type="match status" value="1"/>
</dbReference>
<dbReference type="PRINTS" id="PR00077">
    <property type="entry name" value="GPDHDRGNASE"/>
</dbReference>
<dbReference type="AlphaFoldDB" id="A0A8J5XD68"/>
<evidence type="ECO:0000313" key="13">
    <source>
        <dbReference type="EMBL" id="KAG8458462.1"/>
    </source>
</evidence>
<evidence type="ECO:0000259" key="12">
    <source>
        <dbReference type="Pfam" id="PF07479"/>
    </source>
</evidence>
<feature type="binding site" evidence="6">
    <location>
        <position position="159"/>
    </location>
    <ligand>
        <name>substrate</name>
    </ligand>
</feature>
<comment type="similarity">
    <text evidence="1 8">Belongs to the NAD-dependent glycerol-3-phosphate dehydrogenase family.</text>
</comment>
<dbReference type="GO" id="GO:0042803">
    <property type="term" value="F:protein homodimerization activity"/>
    <property type="evidence" value="ECO:0007669"/>
    <property type="project" value="InterPro"/>
</dbReference>
<feature type="binding site" evidence="7">
    <location>
        <position position="136"/>
    </location>
    <ligand>
        <name>NAD(+)</name>
        <dbReference type="ChEBI" id="CHEBI:57540"/>
    </ligand>
</feature>
<feature type="binding site" evidence="7">
    <location>
        <position position="308"/>
    </location>
    <ligand>
        <name>NAD(+)</name>
        <dbReference type="ChEBI" id="CHEBI:57540"/>
    </ligand>
</feature>
<evidence type="ECO:0000256" key="1">
    <source>
        <dbReference type="ARBA" id="ARBA00011009"/>
    </source>
</evidence>
<dbReference type="FunFam" id="3.40.50.720:FF:000365">
    <property type="entry name" value="Glycerol-3-phosphate dehydrogenase [NAD(+)]"/>
    <property type="match status" value="1"/>
</dbReference>
<protein>
    <recommendedName>
        <fullName evidence="9">Glycerol-3-phosphate dehydrogenase [NAD(+)]</fullName>
        <ecNumber evidence="9">1.1.1.8</ecNumber>
    </recommendedName>
</protein>
<feature type="binding site" evidence="7">
    <location>
        <position position="339"/>
    </location>
    <ligand>
        <name>NAD(+)</name>
        <dbReference type="ChEBI" id="CHEBI:57540"/>
    </ligand>
</feature>
<dbReference type="NCBIfam" id="TIGR03376">
    <property type="entry name" value="glycerol3P_DH"/>
    <property type="match status" value="1"/>
</dbReference>
<sequence>MARSTLFRAVLALAAAALAAGAEGARGRAGASRLLAWRGGRTEKVAVIGSGNWGSAIAKIVGQNVLDKPGFDKEVRMYVYQEKVNGRDLTEIINTEHENVKYLKGVKFTENVVACADVGEAAAGATLLIFVTPHQFLGSLCKPIKGRCARGARACSLIKGIEFDANGPVLISDIIKKKMGGMDVSVLMGANVANEVARDEFCESTVGYRKEANGRAWQRVFDCPTFRVSKIKDVAGVELCGALKNVVALGAGFCDGLGLGGNTKAAIIRVGLGETIQFCKMFYGGIKDQTFLESCGVADLVTTCFGGRNRKCAEAFAKAGGKSGWDKIEKEMLNGQKLQGTITAQDVAKVLRKKGVAHKFPLLSKIHQIAFEGAPVTDIVKF</sequence>
<feature type="binding site" evidence="7">
    <location>
        <begin position="49"/>
        <end position="54"/>
    </location>
    <ligand>
        <name>NAD(+)</name>
        <dbReference type="ChEBI" id="CHEBI:57540"/>
    </ligand>
</feature>
<dbReference type="InterPro" id="IPR013328">
    <property type="entry name" value="6PGD_dom2"/>
</dbReference>
<feature type="binding site" evidence="7">
    <location>
        <position position="337"/>
    </location>
    <ligand>
        <name>NAD(+)</name>
        <dbReference type="ChEBI" id="CHEBI:57540"/>
    </ligand>
</feature>
<dbReference type="OrthoDB" id="10263760at2759"/>
<evidence type="ECO:0000256" key="2">
    <source>
        <dbReference type="ARBA" id="ARBA00023002"/>
    </source>
</evidence>
<feature type="signal peptide" evidence="10">
    <location>
        <begin position="1"/>
        <end position="24"/>
    </location>
</feature>
<keyword evidence="3 7" id="KW-0520">NAD</keyword>
<keyword evidence="10" id="KW-0732">Signal</keyword>
<feature type="domain" description="Glycerol-3-phosphate dehydrogenase NAD-dependent C-terminal" evidence="12">
    <location>
        <begin position="233"/>
        <end position="380"/>
    </location>
</feature>
<dbReference type="SUPFAM" id="SSF51735">
    <property type="entry name" value="NAD(P)-binding Rossmann-fold domains"/>
    <property type="match status" value="1"/>
</dbReference>
<keyword evidence="2 8" id="KW-0560">Oxidoreductase</keyword>
<dbReference type="InterPro" id="IPR006109">
    <property type="entry name" value="G3P_DH_NAD-dep_C"/>
</dbReference>
<dbReference type="GO" id="GO:0046168">
    <property type="term" value="P:glycerol-3-phosphate catabolic process"/>
    <property type="evidence" value="ECO:0007669"/>
    <property type="project" value="UniProtKB-UniRule"/>
</dbReference>
<dbReference type="PANTHER" id="PTHR11728:SF8">
    <property type="entry name" value="GLYCEROL-3-PHOSPHATE DEHYDROGENASE [NAD(+)]-RELATED"/>
    <property type="match status" value="1"/>
</dbReference>
<name>A0A8J5XD68_DIALT</name>
<keyword evidence="14" id="KW-1185">Reference proteome</keyword>
<comment type="catalytic activity">
    <reaction evidence="4 9">
        <text>sn-glycerol 3-phosphate + NAD(+) = dihydroxyacetone phosphate + NADH + H(+)</text>
        <dbReference type="Rhea" id="RHEA:11092"/>
        <dbReference type="ChEBI" id="CHEBI:15378"/>
        <dbReference type="ChEBI" id="CHEBI:57540"/>
        <dbReference type="ChEBI" id="CHEBI:57597"/>
        <dbReference type="ChEBI" id="CHEBI:57642"/>
        <dbReference type="ChEBI" id="CHEBI:57945"/>
        <dbReference type="EC" id="1.1.1.8"/>
    </reaction>
</comment>
<evidence type="ECO:0000256" key="5">
    <source>
        <dbReference type="PIRSR" id="PIRSR000114-1"/>
    </source>
</evidence>
<feature type="binding site" evidence="6">
    <location>
        <begin position="308"/>
        <end position="309"/>
    </location>
    <ligand>
        <name>substrate</name>
    </ligand>
</feature>
<dbReference type="InterPro" id="IPR017751">
    <property type="entry name" value="G3P_DH_NAD-dep_euk"/>
</dbReference>
<dbReference type="GO" id="GO:0141152">
    <property type="term" value="F:glycerol-3-phosphate dehydrogenase (NAD+) activity"/>
    <property type="evidence" value="ECO:0007669"/>
    <property type="project" value="UniProtKB-UniRule"/>
</dbReference>
<dbReference type="PANTHER" id="PTHR11728">
    <property type="entry name" value="GLYCEROL-3-PHOSPHATE DEHYDROGENASE"/>
    <property type="match status" value="1"/>
</dbReference>
<evidence type="ECO:0000256" key="8">
    <source>
        <dbReference type="RuleBase" id="RU000437"/>
    </source>
</evidence>
<gene>
    <name evidence="13" type="ORF">KFE25_004340</name>
</gene>
<comment type="caution">
    <text evidence="13">The sequence shown here is derived from an EMBL/GenBank/DDBJ whole genome shotgun (WGS) entry which is preliminary data.</text>
</comment>
<proteinExistence type="inferred from homology"/>
<feature type="domain" description="Glycerol-3-phosphate dehydrogenase NAD-dependent N-terminal" evidence="11">
    <location>
        <begin position="44"/>
        <end position="211"/>
    </location>
</feature>
<evidence type="ECO:0000256" key="7">
    <source>
        <dbReference type="PIRSR" id="PIRSR000114-3"/>
    </source>
</evidence>
<feature type="chain" id="PRO_5035297549" description="Glycerol-3-phosphate dehydrogenase [NAD(+)]" evidence="10">
    <location>
        <begin position="25"/>
        <end position="382"/>
    </location>
</feature>
<dbReference type="EC" id="1.1.1.8" evidence="9"/>
<feature type="binding site" evidence="7">
    <location>
        <position position="193"/>
    </location>
    <ligand>
        <name>NAD(+)</name>
        <dbReference type="ChEBI" id="CHEBI:57540"/>
    </ligand>
</feature>
<dbReference type="Gene3D" id="1.10.1040.10">
    <property type="entry name" value="N-(1-d-carboxylethyl)-l-norvaline Dehydrogenase, domain 2"/>
    <property type="match status" value="1"/>
</dbReference>
<dbReference type="GO" id="GO:0005829">
    <property type="term" value="C:cytosol"/>
    <property type="evidence" value="ECO:0007669"/>
    <property type="project" value="TreeGrafter"/>
</dbReference>
<dbReference type="InterPro" id="IPR008927">
    <property type="entry name" value="6-PGluconate_DH-like_C_sf"/>
</dbReference>
<dbReference type="Proteomes" id="UP000751190">
    <property type="component" value="Unassembled WGS sequence"/>
</dbReference>
<evidence type="ECO:0000313" key="14">
    <source>
        <dbReference type="Proteomes" id="UP000751190"/>
    </source>
</evidence>
<dbReference type="InterPro" id="IPR036291">
    <property type="entry name" value="NAD(P)-bd_dom_sf"/>
</dbReference>
<dbReference type="Gene3D" id="3.40.50.720">
    <property type="entry name" value="NAD(P)-binding Rossmann-like Domain"/>
    <property type="match status" value="1"/>
</dbReference>